<dbReference type="GO" id="GO:0016020">
    <property type="term" value="C:membrane"/>
    <property type="evidence" value="ECO:0007669"/>
    <property type="project" value="InterPro"/>
</dbReference>
<feature type="region of interest" description="Disordered" evidence="1">
    <location>
        <begin position="336"/>
        <end position="371"/>
    </location>
</feature>
<feature type="region of interest" description="Disordered" evidence="1">
    <location>
        <begin position="393"/>
        <end position="452"/>
    </location>
</feature>
<organism evidence="2 3">
    <name type="scientific">Clathrus columnatus</name>
    <dbReference type="NCBI Taxonomy" id="1419009"/>
    <lineage>
        <taxon>Eukaryota</taxon>
        <taxon>Fungi</taxon>
        <taxon>Dikarya</taxon>
        <taxon>Basidiomycota</taxon>
        <taxon>Agaricomycotina</taxon>
        <taxon>Agaricomycetes</taxon>
        <taxon>Phallomycetidae</taxon>
        <taxon>Phallales</taxon>
        <taxon>Clathraceae</taxon>
        <taxon>Clathrus</taxon>
    </lineage>
</organism>
<dbReference type="EMBL" id="BPWL01000007">
    <property type="protein sequence ID" value="GJJ12669.1"/>
    <property type="molecule type" value="Genomic_DNA"/>
</dbReference>
<feature type="compositionally biased region" description="Polar residues" evidence="1">
    <location>
        <begin position="352"/>
        <end position="366"/>
    </location>
</feature>
<feature type="compositionally biased region" description="Low complexity" evidence="1">
    <location>
        <begin position="575"/>
        <end position="588"/>
    </location>
</feature>
<dbReference type="GO" id="GO:0005509">
    <property type="term" value="F:calcium ion binding"/>
    <property type="evidence" value="ECO:0007669"/>
    <property type="project" value="InterPro"/>
</dbReference>
<feature type="region of interest" description="Disordered" evidence="1">
    <location>
        <begin position="181"/>
        <end position="255"/>
    </location>
</feature>
<dbReference type="SUPFAM" id="SSF49313">
    <property type="entry name" value="Cadherin-like"/>
    <property type="match status" value="1"/>
</dbReference>
<feature type="compositionally biased region" description="Low complexity" evidence="1">
    <location>
        <begin position="393"/>
        <end position="415"/>
    </location>
</feature>
<feature type="region of interest" description="Disordered" evidence="1">
    <location>
        <begin position="1"/>
        <end position="23"/>
    </location>
</feature>
<feature type="compositionally biased region" description="Low complexity" evidence="1">
    <location>
        <begin position="13"/>
        <end position="23"/>
    </location>
</feature>
<evidence type="ECO:0000313" key="3">
    <source>
        <dbReference type="Proteomes" id="UP001050691"/>
    </source>
</evidence>
<keyword evidence="3" id="KW-1185">Reference proteome</keyword>
<feature type="region of interest" description="Disordered" evidence="1">
    <location>
        <begin position="466"/>
        <end position="588"/>
    </location>
</feature>
<dbReference type="Proteomes" id="UP001050691">
    <property type="component" value="Unassembled WGS sequence"/>
</dbReference>
<feature type="compositionally biased region" description="Low complexity" evidence="1">
    <location>
        <begin position="211"/>
        <end position="234"/>
    </location>
</feature>
<feature type="compositionally biased region" description="Polar residues" evidence="1">
    <location>
        <begin position="427"/>
        <end position="437"/>
    </location>
</feature>
<proteinExistence type="predicted"/>
<sequence length="1061" mass="113240">MTSSDNSNHDIVLPSALSSAPNANTNASTNFDSTVTSFMFSAPFQLRQSSSTTQSNTDHLSSYSMSDFAASGNAHNQPLFSVPSSSVPTTASISQQIFPTSFPSVSASTTAFNQNNNHSFSLPGVEAQVPKTVVIDNLLEKVIRTTQDARDAFAQSRSQDGKQRLAELKAVVDLVVSFVSPLSSKPSPPALKPLTSFGDSHSHFQPPWQRVSPPGVKKSSTSSSRKSSMSGSVPQLIPSPPEDASRKRCGSPQGDRVVKSLKLESKEEPSLLTSLANSFLNGAAASNSIVVPSVSVPTSLSTTPSSTSVATASGISHTTIPPQLVHSKTYPPASLHPHSHVHGLGTRPRLSSRPSMESLPSISRTDVLSNNGVGSNTVGVSVQNAAMAHQLNLMQQQQQHHQLSLGHTHSLSTSHIPTVHSPLVPSLLSNGSQSALTNDPEPSGTVSQSGWPDSIALQNSLLSATAGSSSTLQHTQTHFHPTLPSLPLTAPGRPTRSASHSGAFSFPSFDLTSSGNTTSNSTHTTEDMSTVVVNSTTAVDAPPPPPSVANSSSPDYGSDGEDSPGRLHTGTVIGSSTTSRTTDYVTTHTNNEISPELKAEVDRIFFEFMNIVCSDLNAKDSKGEPIHQPLMAKKMERLNESPDYRPFKFRIQAFTNGFLEEVRHYLWTNPYISRFNEDGKKAKSKGNHIWNIDAKKVHEGGWHFRPFRRKIAGTFPNVAYVGIKWQFRPRVWDPQASRSNLQVRFSSPNLPSWLSWNGDIISGTPGPDAQGSEFTIEAHFSQEGNDVVLSQKYFLSVAPLTRDSSTSFTMGPRRPSIANEQRHIPDAVLTQSGHGTLLSSSRSSSSPTGANSAAALQDALTVVTEAIKAVSLEAHAVQTGSPAEQLQMQNSLTRQEHVLTSTAQAMNRVMIASTSQDRGDTKQTPIVEARSLAFAGTEVVICAVQKVAADRSAVIQMTTGMTASELDPPIVTMEEVSTTTKSAVAEAVEITDTTASPIDVMLTAETIIQQNTQPLSVPVTVPSMLNAGPAPSYPLTAHGVPSFQNVDMPSFDYPMGDISPS</sequence>
<protein>
    <submittedName>
        <fullName evidence="2">Uncharacterized protein</fullName>
    </submittedName>
</protein>
<dbReference type="InterPro" id="IPR015919">
    <property type="entry name" value="Cadherin-like_sf"/>
</dbReference>
<accession>A0AAV5AJ14</accession>
<comment type="caution">
    <text evidence="2">The sequence shown here is derived from an EMBL/GenBank/DDBJ whole genome shotgun (WGS) entry which is preliminary data.</text>
</comment>
<name>A0AAV5AJ14_9AGAM</name>
<feature type="compositionally biased region" description="Low complexity" evidence="1">
    <location>
        <begin position="512"/>
        <end position="523"/>
    </location>
</feature>
<dbReference type="AlphaFoldDB" id="A0AAV5AJ14"/>
<reference evidence="2" key="1">
    <citation type="submission" date="2021-10" db="EMBL/GenBank/DDBJ databases">
        <title>De novo Genome Assembly of Clathrus columnatus (Basidiomycota, Fungi) Using Illumina and Nanopore Sequence Data.</title>
        <authorList>
            <person name="Ogiso-Tanaka E."/>
            <person name="Itagaki H."/>
            <person name="Hosoya T."/>
            <person name="Hosaka K."/>
        </authorList>
    </citation>
    <scope>NUCLEOTIDE SEQUENCE</scope>
    <source>
        <strain evidence="2">MO-923</strain>
    </source>
</reference>
<evidence type="ECO:0000256" key="1">
    <source>
        <dbReference type="SAM" id="MobiDB-lite"/>
    </source>
</evidence>
<evidence type="ECO:0000313" key="2">
    <source>
        <dbReference type="EMBL" id="GJJ12669.1"/>
    </source>
</evidence>
<gene>
    <name evidence="2" type="ORF">Clacol_006913</name>
</gene>